<sequence length="71" mass="8406">MNYIATEGECLDSIYFKYYGLKFNQNQYDDFMMDNFKLLLKDTLDGGDEVYIREIKPTQEDEIKGLYGIDI</sequence>
<gene>
    <name evidence="1" type="ORF">Q5I04_08325</name>
    <name evidence="2" type="ORF">Q5I06_08280</name>
</gene>
<reference evidence="1" key="2">
    <citation type="submission" date="2023-07" db="EMBL/GenBank/DDBJ databases">
        <authorList>
            <person name="Aydin F."/>
            <person name="Tarhane S."/>
            <person name="Saticioglu I.B."/>
            <person name="Karakaya E."/>
            <person name="Abay S."/>
            <person name="Guran O."/>
            <person name="Bozkurt E."/>
            <person name="Uzum N."/>
            <person name="Olgun K."/>
            <person name="Jablonski D."/>
        </authorList>
    </citation>
    <scope>NUCLEOTIDE SEQUENCE</scope>
    <source>
        <strain evidence="1">Faydin-H75</strain>
    </source>
</reference>
<dbReference type="Proteomes" id="UP001177258">
    <property type="component" value="Unassembled WGS sequence"/>
</dbReference>
<protein>
    <submittedName>
        <fullName evidence="2">Uncharacterized protein</fullName>
    </submittedName>
</protein>
<evidence type="ECO:0000313" key="1">
    <source>
        <dbReference type="EMBL" id="MDO7253908.1"/>
    </source>
</evidence>
<dbReference type="AlphaFoldDB" id="A0AA90PMB2"/>
<reference evidence="2 4" key="1">
    <citation type="submission" date="2023-07" db="EMBL/GenBank/DDBJ databases">
        <title>Unpublished Manusciprt.</title>
        <authorList>
            <person name="Aydin F."/>
            <person name="Tarhane S."/>
            <person name="Saticioglu I.B."/>
            <person name="Karakaya E."/>
            <person name="Abay S."/>
            <person name="Guran O."/>
            <person name="Bozkurt E."/>
            <person name="Uzum N."/>
            <person name="Olgun K."/>
            <person name="Jablonski D."/>
        </authorList>
    </citation>
    <scope>NUCLEOTIDE SEQUENCE</scope>
    <source>
        <strain evidence="4">faydin-H75</strain>
        <strain evidence="2">Faydin-H76</strain>
    </source>
</reference>
<organism evidence="2 3">
    <name type="scientific">Helicobacter cappadocius</name>
    <dbReference type="NCBI Taxonomy" id="3063998"/>
    <lineage>
        <taxon>Bacteria</taxon>
        <taxon>Pseudomonadati</taxon>
        <taxon>Campylobacterota</taxon>
        <taxon>Epsilonproteobacteria</taxon>
        <taxon>Campylobacterales</taxon>
        <taxon>Helicobacteraceae</taxon>
        <taxon>Helicobacter</taxon>
    </lineage>
</organism>
<proteinExistence type="predicted"/>
<dbReference type="EMBL" id="JAUYZK010000015">
    <property type="protein sequence ID" value="MDP2539769.1"/>
    <property type="molecule type" value="Genomic_DNA"/>
</dbReference>
<evidence type="ECO:0000313" key="4">
    <source>
        <dbReference type="Proteomes" id="UP001240777"/>
    </source>
</evidence>
<evidence type="ECO:0000313" key="3">
    <source>
        <dbReference type="Proteomes" id="UP001177258"/>
    </source>
</evidence>
<dbReference type="Proteomes" id="UP001240777">
    <property type="component" value="Unassembled WGS sequence"/>
</dbReference>
<dbReference type="RefSeq" id="WP_305517747.1">
    <property type="nucleotide sequence ID" value="NZ_JAUPEV010000017.1"/>
</dbReference>
<dbReference type="EMBL" id="JAUPEV010000017">
    <property type="protein sequence ID" value="MDO7253908.1"/>
    <property type="molecule type" value="Genomic_DNA"/>
</dbReference>
<comment type="caution">
    <text evidence="2">The sequence shown here is derived from an EMBL/GenBank/DDBJ whole genome shotgun (WGS) entry which is preliminary data.</text>
</comment>
<evidence type="ECO:0000313" key="2">
    <source>
        <dbReference type="EMBL" id="MDP2539769.1"/>
    </source>
</evidence>
<reference evidence="1 3" key="3">
    <citation type="journal article" date="2024" name="Syst. Appl. Microbiol.">
        <title>Helicobacter cappadocius sp. nov., from lizards: The first psychrotrophic Helicobacter species.</title>
        <authorList>
            <person name="Aydin F."/>
            <person name="Tarhane S."/>
            <person name="Karakaya E."/>
            <person name="Abay S."/>
            <person name="Kayman T."/>
            <person name="Guran O."/>
            <person name="Bozkurt E."/>
            <person name="Uzum N."/>
            <person name="Avci A."/>
            <person name="Olgun K."/>
            <person name="Jablonski D."/>
            <person name="Guran C."/>
            <person name="Burcin Saticioglu I."/>
        </authorList>
    </citation>
    <scope>NUCLEOTIDE SEQUENCE [LARGE SCALE GENOMIC DNA]</scope>
    <source>
        <strain evidence="1">Faydin-H75</strain>
        <strain evidence="3">faydin-H76</strain>
    </source>
</reference>
<keyword evidence="4" id="KW-1185">Reference proteome</keyword>
<name>A0AA90PMB2_9HELI</name>
<accession>A0AA90PMB2</accession>